<reference evidence="2 3" key="1">
    <citation type="submission" date="2024-01" db="EMBL/GenBank/DDBJ databases">
        <title>A draft genome for the cacao thread blight pathogen Marasmiellus scandens.</title>
        <authorList>
            <person name="Baruah I.K."/>
            <person name="Leung J."/>
            <person name="Bukari Y."/>
            <person name="Amoako-Attah I."/>
            <person name="Meinhardt L.W."/>
            <person name="Bailey B.A."/>
            <person name="Cohen S.P."/>
        </authorList>
    </citation>
    <scope>NUCLEOTIDE SEQUENCE [LARGE SCALE GENOMIC DNA]</scope>
    <source>
        <strain evidence="2 3">GH-19</strain>
    </source>
</reference>
<protein>
    <submittedName>
        <fullName evidence="2">Uncharacterized protein</fullName>
    </submittedName>
</protein>
<evidence type="ECO:0000313" key="3">
    <source>
        <dbReference type="Proteomes" id="UP001498398"/>
    </source>
</evidence>
<dbReference type="EMBL" id="JBANRG010000004">
    <property type="protein sequence ID" value="KAK7467554.1"/>
    <property type="molecule type" value="Genomic_DNA"/>
</dbReference>
<proteinExistence type="predicted"/>
<dbReference type="Proteomes" id="UP001498398">
    <property type="component" value="Unassembled WGS sequence"/>
</dbReference>
<evidence type="ECO:0000313" key="2">
    <source>
        <dbReference type="EMBL" id="KAK7467554.1"/>
    </source>
</evidence>
<comment type="caution">
    <text evidence="2">The sequence shown here is derived from an EMBL/GenBank/DDBJ whole genome shotgun (WGS) entry which is preliminary data.</text>
</comment>
<sequence>MVEVVGTGPEPEDETEAEERYEWSETRREDEVEPGSRREELKGIGDEEEEELGLGPGFGEKFEPLPLKPTILGGETNPESRPPDNVARLCGKKRLSDNVNSFSLLST</sequence>
<keyword evidence="3" id="KW-1185">Reference proteome</keyword>
<feature type="region of interest" description="Disordered" evidence="1">
    <location>
        <begin position="1"/>
        <end position="87"/>
    </location>
</feature>
<evidence type="ECO:0000256" key="1">
    <source>
        <dbReference type="SAM" id="MobiDB-lite"/>
    </source>
</evidence>
<organism evidence="2 3">
    <name type="scientific">Marasmiellus scandens</name>
    <dbReference type="NCBI Taxonomy" id="2682957"/>
    <lineage>
        <taxon>Eukaryota</taxon>
        <taxon>Fungi</taxon>
        <taxon>Dikarya</taxon>
        <taxon>Basidiomycota</taxon>
        <taxon>Agaricomycotina</taxon>
        <taxon>Agaricomycetes</taxon>
        <taxon>Agaricomycetidae</taxon>
        <taxon>Agaricales</taxon>
        <taxon>Marasmiineae</taxon>
        <taxon>Omphalotaceae</taxon>
        <taxon>Marasmiellus</taxon>
    </lineage>
</organism>
<feature type="compositionally biased region" description="Basic and acidic residues" evidence="1">
    <location>
        <begin position="18"/>
        <end position="45"/>
    </location>
</feature>
<name>A0ABR1K0D6_9AGAR</name>
<gene>
    <name evidence="2" type="ORF">VKT23_004607</name>
</gene>
<accession>A0ABR1K0D6</accession>